<dbReference type="CDD" id="cd05403">
    <property type="entry name" value="NT_KNTase_like"/>
    <property type="match status" value="1"/>
</dbReference>
<evidence type="ECO:0000313" key="2">
    <source>
        <dbReference type="EMBL" id="QGT50581.1"/>
    </source>
</evidence>
<sequence>MFSIQIWTDELISRLKAAFGARLIAVGLQGSFKRGEAHDGSDIDVVVVLDKLTWHDLTVYKEILAHMPASSHPACGFISGQEDLKNWSRAELFQFTYDTDTLYGSFDGILSIPARRDALEAAQTGAGTIFHALCHTQVHGKVTSDFLAQLYKGTCFVLQALHFAQTGEYVSTKQTLLSKLTGLNREILATLLEGKFPPDSAEPLLAWCQETLAYTSAGLRA</sequence>
<evidence type="ECO:0000259" key="1">
    <source>
        <dbReference type="Pfam" id="PF01909"/>
    </source>
</evidence>
<feature type="domain" description="Polymerase nucleotidyl transferase" evidence="1">
    <location>
        <begin position="11"/>
        <end position="52"/>
    </location>
</feature>
<dbReference type="Pfam" id="PF01909">
    <property type="entry name" value="NTP_transf_2"/>
    <property type="match status" value="1"/>
</dbReference>
<dbReference type="AlphaFoldDB" id="A0A650EMQ3"/>
<gene>
    <name evidence="2" type="ORF">Elusimicrob1349_0510</name>
</gene>
<dbReference type="InterPro" id="IPR043519">
    <property type="entry name" value="NT_sf"/>
</dbReference>
<dbReference type="SUPFAM" id="SSF81301">
    <property type="entry name" value="Nucleotidyltransferase"/>
    <property type="match status" value="1"/>
</dbReference>
<name>A0A650EMQ3_9BACT</name>
<accession>A0A650EMQ3</accession>
<dbReference type="EMBL" id="MN577571">
    <property type="protein sequence ID" value="QGT50581.1"/>
    <property type="molecule type" value="Genomic_DNA"/>
</dbReference>
<proteinExistence type="predicted"/>
<dbReference type="InterPro" id="IPR002934">
    <property type="entry name" value="Polymerase_NTP_transf_dom"/>
</dbReference>
<dbReference type="GO" id="GO:0016779">
    <property type="term" value="F:nucleotidyltransferase activity"/>
    <property type="evidence" value="ECO:0007669"/>
    <property type="project" value="InterPro"/>
</dbReference>
<dbReference type="Gene3D" id="3.30.460.10">
    <property type="entry name" value="Beta Polymerase, domain 2"/>
    <property type="match status" value="1"/>
</dbReference>
<reference evidence="2" key="1">
    <citation type="journal article" date="2020" name="J. ISSAAS">
        <title>Lactobacilli and other gastrointestinal microbiota of Peromyscus leucopus, reservoir host for agents of Lyme disease and other zoonoses in North America.</title>
        <authorList>
            <person name="Milovic A."/>
            <person name="Bassam K."/>
            <person name="Shao H."/>
            <person name="Chatzistamou I."/>
            <person name="Tufts D.M."/>
            <person name="Diuk-Wasser M."/>
            <person name="Barbour A.G."/>
        </authorList>
    </citation>
    <scope>NUCLEOTIDE SEQUENCE</scope>
    <source>
        <strain evidence="2">LL30</strain>
    </source>
</reference>
<organism evidence="2">
    <name type="scientific">uncultured Elusimicrobia bacterium</name>
    <dbReference type="NCBI Taxonomy" id="699876"/>
    <lineage>
        <taxon>Bacteria</taxon>
        <taxon>Pseudomonadati</taxon>
        <taxon>Elusimicrobiota</taxon>
        <taxon>Elusimicrobia</taxon>
        <taxon>environmental samples</taxon>
    </lineage>
</organism>
<protein>
    <recommendedName>
        <fullName evidence="1">Polymerase nucleotidyl transferase domain-containing protein</fullName>
    </recommendedName>
</protein>